<dbReference type="InterPro" id="IPR008947">
    <property type="entry name" value="PLipase_C/P1_nuclease_dom_sf"/>
</dbReference>
<evidence type="ECO:0008006" key="9">
    <source>
        <dbReference type="Google" id="ProtNLM"/>
    </source>
</evidence>
<keyword evidence="5" id="KW-1015">Disulfide bond</keyword>
<dbReference type="Proteomes" id="UP001500454">
    <property type="component" value="Unassembled WGS sequence"/>
</dbReference>
<accession>A0ABP8J2Q8</accession>
<dbReference type="RefSeq" id="WP_345224628.1">
    <property type="nucleotide sequence ID" value="NZ_BAABHA010000007.1"/>
</dbReference>
<evidence type="ECO:0000256" key="1">
    <source>
        <dbReference type="ARBA" id="ARBA00022722"/>
    </source>
</evidence>
<dbReference type="Pfam" id="PF02265">
    <property type="entry name" value="S1-P1_nuclease"/>
    <property type="match status" value="1"/>
</dbReference>
<dbReference type="EMBL" id="BAABHA010000007">
    <property type="protein sequence ID" value="GAA4383543.1"/>
    <property type="molecule type" value="Genomic_DNA"/>
</dbReference>
<organism evidence="7 8">
    <name type="scientific">Hymenobacter koreensis</name>
    <dbReference type="NCBI Taxonomy" id="1084523"/>
    <lineage>
        <taxon>Bacteria</taxon>
        <taxon>Pseudomonadati</taxon>
        <taxon>Bacteroidota</taxon>
        <taxon>Cytophagia</taxon>
        <taxon>Cytophagales</taxon>
        <taxon>Hymenobacteraceae</taxon>
        <taxon>Hymenobacter</taxon>
    </lineage>
</organism>
<keyword evidence="2" id="KW-0479">Metal-binding</keyword>
<name>A0ABP8J2Q8_9BACT</name>
<evidence type="ECO:0000256" key="4">
    <source>
        <dbReference type="ARBA" id="ARBA00022801"/>
    </source>
</evidence>
<dbReference type="SUPFAM" id="SSF48537">
    <property type="entry name" value="Phospholipase C/P1 nuclease"/>
    <property type="match status" value="1"/>
</dbReference>
<dbReference type="CDD" id="cd10981">
    <property type="entry name" value="ZnPC_S1P1"/>
    <property type="match status" value="1"/>
</dbReference>
<evidence type="ECO:0000256" key="3">
    <source>
        <dbReference type="ARBA" id="ARBA00022759"/>
    </source>
</evidence>
<evidence type="ECO:0000256" key="6">
    <source>
        <dbReference type="ARBA" id="ARBA00023180"/>
    </source>
</evidence>
<keyword evidence="8" id="KW-1185">Reference proteome</keyword>
<keyword evidence="3" id="KW-0255">Endonuclease</keyword>
<proteinExistence type="predicted"/>
<evidence type="ECO:0000256" key="2">
    <source>
        <dbReference type="ARBA" id="ARBA00022723"/>
    </source>
</evidence>
<dbReference type="InterPro" id="IPR003154">
    <property type="entry name" value="S1/P1nuclease"/>
</dbReference>
<keyword evidence="1" id="KW-0540">Nuclease</keyword>
<evidence type="ECO:0000313" key="7">
    <source>
        <dbReference type="EMBL" id="GAA4383543.1"/>
    </source>
</evidence>
<sequence>MLNFSRRARRGLLATVLLLAAPSLLFAWGNWGHPRINRAAVLALPASLRTFFYNHVDFMVTESVIPDSRKYVINDKAEFPRHFIDLEHFGTGAISEMAQKPADAYAKYDAALLDKSGRLPWYIQEMLAKLTTSMKNQRKDEILFLAADLGHYLGDAHQPLHTSSNHDGQLTGQKGVHAFYESQLPELFGSSYNFKLSEPRLIEDPAAETWAIIARSHAAADTLLAIEKKLATETGADKLYEMTAEGKPRKNVFNSSYHTQAYSSAYHTALNRMIERQMRGAAQATANFWYTAWVNAGKPDLSKLDSEYTTKSNAKNLKNELKLIQKGKLVDFATFTEFPAVTAAAK</sequence>
<keyword evidence="4" id="KW-0378">Hydrolase</keyword>
<evidence type="ECO:0000256" key="5">
    <source>
        <dbReference type="ARBA" id="ARBA00023157"/>
    </source>
</evidence>
<reference evidence="8" key="1">
    <citation type="journal article" date="2019" name="Int. J. Syst. Evol. Microbiol.">
        <title>The Global Catalogue of Microorganisms (GCM) 10K type strain sequencing project: providing services to taxonomists for standard genome sequencing and annotation.</title>
        <authorList>
            <consortium name="The Broad Institute Genomics Platform"/>
            <consortium name="The Broad Institute Genome Sequencing Center for Infectious Disease"/>
            <person name="Wu L."/>
            <person name="Ma J."/>
        </authorList>
    </citation>
    <scope>NUCLEOTIDE SEQUENCE [LARGE SCALE GENOMIC DNA]</scope>
    <source>
        <strain evidence="8">JCM 17924</strain>
    </source>
</reference>
<gene>
    <name evidence="7" type="ORF">GCM10023186_24790</name>
</gene>
<dbReference type="Gene3D" id="1.10.575.10">
    <property type="entry name" value="P1 Nuclease"/>
    <property type="match status" value="1"/>
</dbReference>
<protein>
    <recommendedName>
        <fullName evidence="9">S1/P1 Nuclease</fullName>
    </recommendedName>
</protein>
<evidence type="ECO:0000313" key="8">
    <source>
        <dbReference type="Proteomes" id="UP001500454"/>
    </source>
</evidence>
<keyword evidence="6" id="KW-0325">Glycoprotein</keyword>
<comment type="caution">
    <text evidence="7">The sequence shown here is derived from an EMBL/GenBank/DDBJ whole genome shotgun (WGS) entry which is preliminary data.</text>
</comment>